<keyword evidence="2" id="KW-1185">Reference proteome</keyword>
<accession>A0A016S9P7</accession>
<dbReference type="AlphaFoldDB" id="A0A016S9P7"/>
<comment type="caution">
    <text evidence="1">The sequence shown here is derived from an EMBL/GenBank/DDBJ whole genome shotgun (WGS) entry which is preliminary data.</text>
</comment>
<reference evidence="2" key="1">
    <citation type="journal article" date="2015" name="Nat. Genet.">
        <title>The genome and transcriptome of the zoonotic hookworm Ancylostoma ceylanicum identify infection-specific gene families.</title>
        <authorList>
            <person name="Schwarz E.M."/>
            <person name="Hu Y."/>
            <person name="Antoshechkin I."/>
            <person name="Miller M.M."/>
            <person name="Sternberg P.W."/>
            <person name="Aroian R.V."/>
        </authorList>
    </citation>
    <scope>NUCLEOTIDE SEQUENCE</scope>
    <source>
        <strain evidence="2">HY135</strain>
    </source>
</reference>
<dbReference type="Proteomes" id="UP000024635">
    <property type="component" value="Unassembled WGS sequence"/>
</dbReference>
<gene>
    <name evidence="1" type="primary">Acey_s0270.g878</name>
    <name evidence="1" type="ORF">Y032_0270g878</name>
</gene>
<evidence type="ECO:0000313" key="1">
    <source>
        <dbReference type="EMBL" id="EYB87004.1"/>
    </source>
</evidence>
<dbReference type="EMBL" id="JARK01001606">
    <property type="protein sequence ID" value="EYB87004.1"/>
    <property type="molecule type" value="Genomic_DNA"/>
</dbReference>
<sequence length="68" mass="7734">MSNKLIVSNTIQPYLVSICFTFSVPDHLYLSPMKNKVVISIRYKRYTRNGCIIGRIGNLILEGMISRG</sequence>
<organism evidence="1 2">
    <name type="scientific">Ancylostoma ceylanicum</name>
    <dbReference type="NCBI Taxonomy" id="53326"/>
    <lineage>
        <taxon>Eukaryota</taxon>
        <taxon>Metazoa</taxon>
        <taxon>Ecdysozoa</taxon>
        <taxon>Nematoda</taxon>
        <taxon>Chromadorea</taxon>
        <taxon>Rhabditida</taxon>
        <taxon>Rhabditina</taxon>
        <taxon>Rhabditomorpha</taxon>
        <taxon>Strongyloidea</taxon>
        <taxon>Ancylostomatidae</taxon>
        <taxon>Ancylostomatinae</taxon>
        <taxon>Ancylostoma</taxon>
    </lineage>
</organism>
<name>A0A016S9P7_9BILA</name>
<protein>
    <submittedName>
        <fullName evidence="1">Uncharacterized protein</fullName>
    </submittedName>
</protein>
<proteinExistence type="predicted"/>
<evidence type="ECO:0000313" key="2">
    <source>
        <dbReference type="Proteomes" id="UP000024635"/>
    </source>
</evidence>